<reference evidence="2 3" key="1">
    <citation type="journal article" date="2018" name="PLoS Genet.">
        <title>Population sequencing reveals clonal diversity and ancestral inbreeding in the grapevine cultivar Chardonnay.</title>
        <authorList>
            <person name="Roach M.J."/>
            <person name="Johnson D.L."/>
            <person name="Bohlmann J."/>
            <person name="van Vuuren H.J."/>
            <person name="Jones S.J."/>
            <person name="Pretorius I.S."/>
            <person name="Schmidt S.A."/>
            <person name="Borneman A.R."/>
        </authorList>
    </citation>
    <scope>NUCLEOTIDE SEQUENCE [LARGE SCALE GENOMIC DNA]</scope>
    <source>
        <strain evidence="3">cv. Chardonnay</strain>
        <tissue evidence="2">Leaf</tissue>
    </source>
</reference>
<organism evidence="2 3">
    <name type="scientific">Vitis vinifera</name>
    <name type="common">Grape</name>
    <dbReference type="NCBI Taxonomy" id="29760"/>
    <lineage>
        <taxon>Eukaryota</taxon>
        <taxon>Viridiplantae</taxon>
        <taxon>Streptophyta</taxon>
        <taxon>Embryophyta</taxon>
        <taxon>Tracheophyta</taxon>
        <taxon>Spermatophyta</taxon>
        <taxon>Magnoliopsida</taxon>
        <taxon>eudicotyledons</taxon>
        <taxon>Gunneridae</taxon>
        <taxon>Pentapetalae</taxon>
        <taxon>rosids</taxon>
        <taxon>Vitales</taxon>
        <taxon>Vitaceae</taxon>
        <taxon>Viteae</taxon>
        <taxon>Vitis</taxon>
    </lineage>
</organism>
<dbReference type="AlphaFoldDB" id="A0A438BQC5"/>
<evidence type="ECO:0000313" key="2">
    <source>
        <dbReference type="EMBL" id="RVW13149.1"/>
    </source>
</evidence>
<sequence length="238" mass="27143">MRTQVMEGEIKKQPEKEKESGVTIVISLTRPRRPIGSYMVSHQTGNQVDQLLQEVSKQQNHFEGGRFTMLENMRGGLYKEPKYNQGLVSSCKSTFVSSDQEIMLWHHRNHKVLQEEMSAVEKNGTWELMSLPKRKSTMGYQWVGHAFLNGKLDEKVSMDLPPGFEEMGSSNRDGKITIFVVCVDDIILIGDNIGEMESLKGILAKEFEIKEQTRSFGLTKETHPRPLEGNWDVRGVNQ</sequence>
<protein>
    <recommendedName>
        <fullName evidence="4">Reverse transcriptase Ty1/copia-type domain-containing protein</fullName>
    </recommendedName>
</protein>
<feature type="region of interest" description="Disordered" evidence="1">
    <location>
        <begin position="218"/>
        <end position="238"/>
    </location>
</feature>
<evidence type="ECO:0000256" key="1">
    <source>
        <dbReference type="SAM" id="MobiDB-lite"/>
    </source>
</evidence>
<name>A0A438BQC5_VITVI</name>
<proteinExistence type="predicted"/>
<gene>
    <name evidence="2" type="ORF">CK203_104976</name>
</gene>
<evidence type="ECO:0000313" key="3">
    <source>
        <dbReference type="Proteomes" id="UP000288805"/>
    </source>
</evidence>
<evidence type="ECO:0008006" key="4">
    <source>
        <dbReference type="Google" id="ProtNLM"/>
    </source>
</evidence>
<dbReference type="Proteomes" id="UP000288805">
    <property type="component" value="Unassembled WGS sequence"/>
</dbReference>
<dbReference type="EMBL" id="QGNW01002663">
    <property type="protein sequence ID" value="RVW13149.1"/>
    <property type="molecule type" value="Genomic_DNA"/>
</dbReference>
<comment type="caution">
    <text evidence="2">The sequence shown here is derived from an EMBL/GenBank/DDBJ whole genome shotgun (WGS) entry which is preliminary data.</text>
</comment>
<accession>A0A438BQC5</accession>